<evidence type="ECO:0000313" key="2">
    <source>
        <dbReference type="EMBL" id="AXA83372.1"/>
    </source>
</evidence>
<dbReference type="OrthoDB" id="5956287at2"/>
<dbReference type="Proteomes" id="UP000251842">
    <property type="component" value="Chromosome"/>
</dbReference>
<gene>
    <name evidence="2" type="ORF">DCD74_00495</name>
</gene>
<dbReference type="AlphaFoldDB" id="A0A344J2W2"/>
<keyword evidence="1" id="KW-0732">Signal</keyword>
<organism evidence="2 3">
    <name type="scientific">Solilutibacter oculi</name>
    <dbReference type="NCBI Taxonomy" id="2698682"/>
    <lineage>
        <taxon>Bacteria</taxon>
        <taxon>Pseudomonadati</taxon>
        <taxon>Pseudomonadota</taxon>
        <taxon>Gammaproteobacteria</taxon>
        <taxon>Lysobacterales</taxon>
        <taxon>Lysobacteraceae</taxon>
        <taxon>Solilutibacter</taxon>
    </lineage>
</organism>
<evidence type="ECO:0008006" key="4">
    <source>
        <dbReference type="Google" id="ProtNLM"/>
    </source>
</evidence>
<feature type="chain" id="PRO_5017029860" description="DUF4124 domain-containing protein" evidence="1">
    <location>
        <begin position="20"/>
        <end position="188"/>
    </location>
</feature>
<reference evidence="3" key="1">
    <citation type="submission" date="2018-05" db="EMBL/GenBank/DDBJ databases">
        <title>Luteimonas pekinense sp. nov., isolated from human Meibomian gland secretions, Beijing, China.</title>
        <authorList>
            <person name="Wen T."/>
            <person name="Bai H."/>
            <person name="Lv H."/>
        </authorList>
    </citation>
    <scope>NUCLEOTIDE SEQUENCE [LARGE SCALE GENOMIC DNA]</scope>
    <source>
        <strain evidence="3">83-4</strain>
    </source>
</reference>
<keyword evidence="3" id="KW-1185">Reference proteome</keyword>
<name>A0A344J2W2_9GAMM</name>
<accession>A0A344J2W2</accession>
<dbReference type="KEGG" id="lue:DCD74_00495"/>
<protein>
    <recommendedName>
        <fullName evidence="4">DUF4124 domain-containing protein</fullName>
    </recommendedName>
</protein>
<evidence type="ECO:0000256" key="1">
    <source>
        <dbReference type="SAM" id="SignalP"/>
    </source>
</evidence>
<proteinExistence type="predicted"/>
<dbReference type="EMBL" id="CP029556">
    <property type="protein sequence ID" value="AXA83372.1"/>
    <property type="molecule type" value="Genomic_DNA"/>
</dbReference>
<feature type="signal peptide" evidence="1">
    <location>
        <begin position="1"/>
        <end position="19"/>
    </location>
</feature>
<sequence>MFLLLVLCALIGAGMSSDAAAQKIRRCTAADGSTVVTDKPCGAISAAERLPPRVNGGAPLSGGMRSNCARNLDDLSYMVSSAIDLRDANRLAGVYHWVGMDGSNAYRVFARLEAIVNRPLVDIGPYGGGIDGEPTWREDAEGNLVPVYPKARAPTGLRILQSMGRNGATSTSTVFGLRRHMDCLWISF</sequence>
<evidence type="ECO:0000313" key="3">
    <source>
        <dbReference type="Proteomes" id="UP000251842"/>
    </source>
</evidence>